<dbReference type="Proteomes" id="UP000604046">
    <property type="component" value="Unassembled WGS sequence"/>
</dbReference>
<proteinExistence type="predicted"/>
<name>A0A812URX4_9DINO</name>
<evidence type="ECO:0000313" key="3">
    <source>
        <dbReference type="EMBL" id="CAE7595095.1"/>
    </source>
</evidence>
<feature type="region of interest" description="Disordered" evidence="2">
    <location>
        <begin position="1"/>
        <end position="25"/>
    </location>
</feature>
<evidence type="ECO:0000313" key="4">
    <source>
        <dbReference type="Proteomes" id="UP000604046"/>
    </source>
</evidence>
<keyword evidence="1" id="KW-0175">Coiled coil</keyword>
<accession>A0A812URX4</accession>
<comment type="caution">
    <text evidence="3">The sequence shown here is derived from an EMBL/GenBank/DDBJ whole genome shotgun (WGS) entry which is preliminary data.</text>
</comment>
<dbReference type="EMBL" id="CAJNDS010002781">
    <property type="protein sequence ID" value="CAE7595095.1"/>
    <property type="molecule type" value="Genomic_DNA"/>
</dbReference>
<feature type="region of interest" description="Disordered" evidence="2">
    <location>
        <begin position="155"/>
        <end position="183"/>
    </location>
</feature>
<reference evidence="3" key="1">
    <citation type="submission" date="2021-02" db="EMBL/GenBank/DDBJ databases">
        <authorList>
            <person name="Dougan E. K."/>
            <person name="Rhodes N."/>
            <person name="Thang M."/>
            <person name="Chan C."/>
        </authorList>
    </citation>
    <scope>NUCLEOTIDE SEQUENCE</scope>
</reference>
<dbReference type="AlphaFoldDB" id="A0A812URX4"/>
<keyword evidence="4" id="KW-1185">Reference proteome</keyword>
<feature type="coiled-coil region" evidence="1">
    <location>
        <begin position="63"/>
        <end position="90"/>
    </location>
</feature>
<evidence type="ECO:0000256" key="2">
    <source>
        <dbReference type="SAM" id="MobiDB-lite"/>
    </source>
</evidence>
<protein>
    <submittedName>
        <fullName evidence="3">Uncharacterized protein</fullName>
    </submittedName>
</protein>
<evidence type="ECO:0000256" key="1">
    <source>
        <dbReference type="SAM" id="Coils"/>
    </source>
</evidence>
<dbReference type="OrthoDB" id="411638at2759"/>
<organism evidence="3 4">
    <name type="scientific">Symbiodinium natans</name>
    <dbReference type="NCBI Taxonomy" id="878477"/>
    <lineage>
        <taxon>Eukaryota</taxon>
        <taxon>Sar</taxon>
        <taxon>Alveolata</taxon>
        <taxon>Dinophyceae</taxon>
        <taxon>Suessiales</taxon>
        <taxon>Symbiodiniaceae</taxon>
        <taxon>Symbiodinium</taxon>
    </lineage>
</organism>
<sequence length="183" mass="20801">MGCGASSTGALAPKDAWSRRAPPVPLRWPRKRSAKVCSLDATGVLPKKTAFTHETQEPPDMGKDVLNAILDNAEESQERLDVEEVELEARCWCSMNSEDVAASRQYKRPSPPDRLTHEWHLRRIDRLQQDIVVDPDLFETAVRIRRVKSFIPDMQAEADMMPPPPPLPRRTTPRARHFEDVGR</sequence>
<gene>
    <name evidence="3" type="ORF">SNAT2548_LOCUS33865</name>
</gene>